<dbReference type="CDD" id="cd20071">
    <property type="entry name" value="SET_SMYD"/>
    <property type="match status" value="1"/>
</dbReference>
<dbReference type="EMBL" id="VIEB01000243">
    <property type="protein sequence ID" value="TQD99044.1"/>
    <property type="molecule type" value="Genomic_DNA"/>
</dbReference>
<dbReference type="PANTHER" id="PTHR12197:SF298">
    <property type="entry name" value="HISTONE-LYSINE N-METHYLTRANSFERASE ATXR4"/>
    <property type="match status" value="1"/>
</dbReference>
<accession>A0A540MJU8</accession>
<dbReference type="Pfam" id="PF00856">
    <property type="entry name" value="SET"/>
    <property type="match status" value="1"/>
</dbReference>
<protein>
    <recommendedName>
        <fullName evidence="1">SET domain-containing protein</fullName>
    </recommendedName>
</protein>
<dbReference type="PROSITE" id="PS50280">
    <property type="entry name" value="SET"/>
    <property type="match status" value="1"/>
</dbReference>
<dbReference type="SMART" id="SM00317">
    <property type="entry name" value="SET"/>
    <property type="match status" value="1"/>
</dbReference>
<feature type="domain" description="SET" evidence="1">
    <location>
        <begin position="47"/>
        <end position="299"/>
    </location>
</feature>
<dbReference type="Gene3D" id="2.170.270.10">
    <property type="entry name" value="SET domain"/>
    <property type="match status" value="1"/>
</dbReference>
<dbReference type="STRING" id="106549.A0A540MJU8"/>
<keyword evidence="3" id="KW-1185">Reference proteome</keyword>
<evidence type="ECO:0000313" key="3">
    <source>
        <dbReference type="Proteomes" id="UP000315295"/>
    </source>
</evidence>
<dbReference type="Proteomes" id="UP000315295">
    <property type="component" value="Unassembled WGS sequence"/>
</dbReference>
<dbReference type="InterPro" id="IPR046341">
    <property type="entry name" value="SET_dom_sf"/>
</dbReference>
<dbReference type="PANTHER" id="PTHR12197">
    <property type="entry name" value="HISTONE-LYSINE N-METHYLTRANSFERASE SMYD"/>
    <property type="match status" value="1"/>
</dbReference>
<evidence type="ECO:0000313" key="2">
    <source>
        <dbReference type="EMBL" id="TQD99044.1"/>
    </source>
</evidence>
<proteinExistence type="predicted"/>
<organism evidence="2 3">
    <name type="scientific">Malus baccata</name>
    <name type="common">Siberian crab apple</name>
    <name type="synonym">Pyrus baccata</name>
    <dbReference type="NCBI Taxonomy" id="106549"/>
    <lineage>
        <taxon>Eukaryota</taxon>
        <taxon>Viridiplantae</taxon>
        <taxon>Streptophyta</taxon>
        <taxon>Embryophyta</taxon>
        <taxon>Tracheophyta</taxon>
        <taxon>Spermatophyta</taxon>
        <taxon>Magnoliopsida</taxon>
        <taxon>eudicotyledons</taxon>
        <taxon>Gunneridae</taxon>
        <taxon>Pentapetalae</taxon>
        <taxon>rosids</taxon>
        <taxon>fabids</taxon>
        <taxon>Rosales</taxon>
        <taxon>Rosaceae</taxon>
        <taxon>Amygdaloideae</taxon>
        <taxon>Maleae</taxon>
        <taxon>Malus</taxon>
    </lineage>
</organism>
<reference evidence="2 3" key="1">
    <citation type="journal article" date="2019" name="G3 (Bethesda)">
        <title>Sequencing of a Wild Apple (Malus baccata) Genome Unravels the Differences Between Cultivated and Wild Apple Species Regarding Disease Resistance and Cold Tolerance.</title>
        <authorList>
            <person name="Chen X."/>
        </authorList>
    </citation>
    <scope>NUCLEOTIDE SEQUENCE [LARGE SCALE GENOMIC DNA]</scope>
    <source>
        <strain evidence="3">cv. Shandingzi</strain>
        <tissue evidence="2">Leaves</tissue>
    </source>
</reference>
<dbReference type="SUPFAM" id="SSF82199">
    <property type="entry name" value="SET domain"/>
    <property type="match status" value="1"/>
</dbReference>
<comment type="caution">
    <text evidence="2">The sequence shown here is derived from an EMBL/GenBank/DDBJ whole genome shotgun (WGS) entry which is preliminary data.</text>
</comment>
<gene>
    <name evidence="2" type="ORF">C1H46_015311</name>
</gene>
<dbReference type="InterPro" id="IPR001214">
    <property type="entry name" value="SET_dom"/>
</dbReference>
<sequence length="329" mass="36524">MGLVRYSRWASRLKTLNSQYKPFLSATSSFSSGTTAGNENPGRPGPPPIQVALTESSGRGVFATRKIENGELIHTAKPVLSHPSLSTVHRVCYFCLRKLRNTDTSQPQRVSFCSDDCKKQAKGFYDVEMRADWSVYDDYCRSHGLKYPLLVKRLACMVMSGAAPANLLDILQPASLFAEMISEMEAGFGLLRSTFRNSNITDEQMSFLTKQWYIGILARIRINAFRIELVGGLYDDLLSSAAASIDAEAAVGNAVYILPSFYNHDCDPNAHIIWIENTDARLKALRDVDAGEELRICYIDASMDHDARQSILSQGFGFQCSCLRCLSGD</sequence>
<dbReference type="InterPro" id="IPR050869">
    <property type="entry name" value="H3K4_H4K5_MeTrfase"/>
</dbReference>
<name>A0A540MJU8_MALBA</name>
<dbReference type="GO" id="GO:0005634">
    <property type="term" value="C:nucleus"/>
    <property type="evidence" value="ECO:0007669"/>
    <property type="project" value="TreeGrafter"/>
</dbReference>
<dbReference type="Gene3D" id="6.10.140.2220">
    <property type="match status" value="1"/>
</dbReference>
<evidence type="ECO:0000259" key="1">
    <source>
        <dbReference type="PROSITE" id="PS50280"/>
    </source>
</evidence>
<dbReference type="AlphaFoldDB" id="A0A540MJU8"/>
<dbReference type="Gene3D" id="1.10.220.160">
    <property type="match status" value="1"/>
</dbReference>